<dbReference type="Gene3D" id="3.90.550.10">
    <property type="entry name" value="Spore Coat Polysaccharide Biosynthesis Protein SpsA, Chain A"/>
    <property type="match status" value="1"/>
</dbReference>
<comment type="caution">
    <text evidence="1">The sequence shown here is derived from an EMBL/GenBank/DDBJ whole genome shotgun (WGS) entry which is preliminary data.</text>
</comment>
<reference evidence="1" key="1">
    <citation type="journal article" date="2014" name="Front. Microbiol.">
        <title>High frequency of phylogenetically diverse reductive dehalogenase-homologous genes in deep subseafloor sedimentary metagenomes.</title>
        <authorList>
            <person name="Kawai M."/>
            <person name="Futagami T."/>
            <person name="Toyoda A."/>
            <person name="Takaki Y."/>
            <person name="Nishi S."/>
            <person name="Hori S."/>
            <person name="Arai W."/>
            <person name="Tsubouchi T."/>
            <person name="Morono Y."/>
            <person name="Uchiyama I."/>
            <person name="Ito T."/>
            <person name="Fujiyama A."/>
            <person name="Inagaki F."/>
            <person name="Takami H."/>
        </authorList>
    </citation>
    <scope>NUCLEOTIDE SEQUENCE</scope>
    <source>
        <strain evidence="1">Expedition CK06-06</strain>
    </source>
</reference>
<protein>
    <submittedName>
        <fullName evidence="1">Uncharacterized protein</fullName>
    </submittedName>
</protein>
<name>X1IU43_9ZZZZ</name>
<gene>
    <name evidence="1" type="ORF">S03H2_27370</name>
</gene>
<dbReference type="InterPro" id="IPR029044">
    <property type="entry name" value="Nucleotide-diphossugar_trans"/>
</dbReference>
<accession>X1IU43</accession>
<dbReference type="AlphaFoldDB" id="X1IU43"/>
<evidence type="ECO:0000313" key="1">
    <source>
        <dbReference type="EMBL" id="GAH61043.1"/>
    </source>
</evidence>
<organism evidence="1">
    <name type="scientific">marine sediment metagenome</name>
    <dbReference type="NCBI Taxonomy" id="412755"/>
    <lineage>
        <taxon>unclassified sequences</taxon>
        <taxon>metagenomes</taxon>
        <taxon>ecological metagenomes</taxon>
    </lineage>
</organism>
<dbReference type="EMBL" id="BARU01016471">
    <property type="protein sequence ID" value="GAH61043.1"/>
    <property type="molecule type" value="Genomic_DNA"/>
</dbReference>
<sequence length="180" mass="21872">MCYDENLIFAQDFKLWVDIAQVSKLANIPEVLLLYFFHEEQMSEKYKAMQRDNTLKINKKIVENFLGRTINSYENKIHTALISKEIHNIGDLQEVEKWASLLKKKNLKIKAYNKSIYNEYIDNLKTTLGKKHYYRLIKGNRYKLVHFFRLLSFRQKYYLYFDFFEIIKLFIKCLIGWEKK</sequence>
<proteinExistence type="predicted"/>